<reference evidence="4 5" key="1">
    <citation type="submission" date="2020-11" db="EMBL/GenBank/DDBJ databases">
        <title>Draft Genome Sequence and Secondary Metabolite Biosynthetic Potential of the Lysobacter niastensis Type strain DSM 18481.</title>
        <authorList>
            <person name="Turrini P."/>
            <person name="Artuso I."/>
            <person name="Tescari M."/>
            <person name="Lugli G.A."/>
            <person name="Frangipani E."/>
            <person name="Ventura M."/>
            <person name="Visca P."/>
        </authorList>
    </citation>
    <scope>NUCLEOTIDE SEQUENCE [LARGE SCALE GENOMIC DNA]</scope>
    <source>
        <strain evidence="4 5">DSM 18481</strain>
    </source>
</reference>
<feature type="compositionally biased region" description="Basic residues" evidence="1">
    <location>
        <begin position="411"/>
        <end position="420"/>
    </location>
</feature>
<feature type="region of interest" description="Disordered" evidence="1">
    <location>
        <begin position="387"/>
        <end position="443"/>
    </location>
</feature>
<evidence type="ECO:0000256" key="1">
    <source>
        <dbReference type="SAM" id="MobiDB-lite"/>
    </source>
</evidence>
<organism evidence="4 5">
    <name type="scientific">Lysobacter niastensis</name>
    <dbReference type="NCBI Taxonomy" id="380629"/>
    <lineage>
        <taxon>Bacteria</taxon>
        <taxon>Pseudomonadati</taxon>
        <taxon>Pseudomonadota</taxon>
        <taxon>Gammaproteobacteria</taxon>
        <taxon>Lysobacterales</taxon>
        <taxon>Lysobacteraceae</taxon>
        <taxon>Lysobacter</taxon>
    </lineage>
</organism>
<feature type="chain" id="PRO_5045401189" evidence="2">
    <location>
        <begin position="29"/>
        <end position="443"/>
    </location>
</feature>
<protein>
    <submittedName>
        <fullName evidence="4">DUF2272 domain-containing protein</fullName>
    </submittedName>
</protein>
<sequence>MRHCLRDLPVVVLLAAALVAVVPPLARAQVAGTSRTIPNFLRPAGSPDPALRVQYTRSTPMMVRTGPDTYEPLYRREGSGYTQALAPGYTTAISSCPSMPAATGDPRTRMIDLAAAEWAYFGLPVLDLSVEPAAIVPRLVSPGEVIDIISSRSNASIGDRVLRHAPRLGMMEDDSAVRATIAGYWAATGSEEALRVQSVVNYGWNEAGWAMPWSAAFISWLACEAGWAPQQFRRSGSHIDYVLAAVRARDGNDPSHAYVAYDVGETIPAAGDLICTARGTSTFSSIADVRGMTSGSLGLHCDLVVKTDPEHRRLYGIGGNVNHAVTLSIIATDAQGRPLTDRDIAGANRWFAVLKPRQGGTAAHNLDGTPAVQFLYRNYVRYATGTRAPPPLPLPPSAPVQKADAAATAKPNKKTNKGKSKAASPTAKPGSAKPQPAPPTPGN</sequence>
<name>A0ABS0B6C2_9GAMM</name>
<feature type="compositionally biased region" description="Pro residues" evidence="1">
    <location>
        <begin position="388"/>
        <end position="398"/>
    </location>
</feature>
<gene>
    <name evidence="4" type="ORF">IU514_01575</name>
</gene>
<evidence type="ECO:0000256" key="2">
    <source>
        <dbReference type="SAM" id="SignalP"/>
    </source>
</evidence>
<comment type="caution">
    <text evidence="4">The sequence shown here is derived from an EMBL/GenBank/DDBJ whole genome shotgun (WGS) entry which is preliminary data.</text>
</comment>
<keyword evidence="5" id="KW-1185">Reference proteome</keyword>
<evidence type="ECO:0000313" key="4">
    <source>
        <dbReference type="EMBL" id="MBF6022710.1"/>
    </source>
</evidence>
<keyword evidence="2" id="KW-0732">Signal</keyword>
<evidence type="ECO:0000259" key="3">
    <source>
        <dbReference type="Pfam" id="PF10030"/>
    </source>
</evidence>
<dbReference type="InterPro" id="IPR019262">
    <property type="entry name" value="DUF2272"/>
</dbReference>
<proteinExistence type="predicted"/>
<dbReference type="EMBL" id="JADLZT010000001">
    <property type="protein sequence ID" value="MBF6022710.1"/>
    <property type="molecule type" value="Genomic_DNA"/>
</dbReference>
<evidence type="ECO:0000313" key="5">
    <source>
        <dbReference type="Proteomes" id="UP001429984"/>
    </source>
</evidence>
<feature type="signal peptide" evidence="2">
    <location>
        <begin position="1"/>
        <end position="28"/>
    </location>
</feature>
<accession>A0ABS0B6C2</accession>
<feature type="domain" description="DUF2272" evidence="3">
    <location>
        <begin position="210"/>
        <end position="355"/>
    </location>
</feature>
<dbReference type="Pfam" id="PF10030">
    <property type="entry name" value="DUF2272"/>
    <property type="match status" value="1"/>
</dbReference>
<dbReference type="Proteomes" id="UP001429984">
    <property type="component" value="Unassembled WGS sequence"/>
</dbReference>
<dbReference type="RefSeq" id="WP_194929305.1">
    <property type="nucleotide sequence ID" value="NZ_JADLZT010000001.1"/>
</dbReference>